<accession>A0A645A4A0</accession>
<name>A0A645A4A0_9ZZZZ</name>
<dbReference type="AlphaFoldDB" id="A0A645A4A0"/>
<organism evidence="1">
    <name type="scientific">bioreactor metagenome</name>
    <dbReference type="NCBI Taxonomy" id="1076179"/>
    <lineage>
        <taxon>unclassified sequences</taxon>
        <taxon>metagenomes</taxon>
        <taxon>ecological metagenomes</taxon>
    </lineage>
</organism>
<proteinExistence type="predicted"/>
<dbReference type="EMBL" id="VSSQ01011712">
    <property type="protein sequence ID" value="MPM47528.1"/>
    <property type="molecule type" value="Genomic_DNA"/>
</dbReference>
<comment type="caution">
    <text evidence="1">The sequence shown here is derived from an EMBL/GenBank/DDBJ whole genome shotgun (WGS) entry which is preliminary data.</text>
</comment>
<protein>
    <submittedName>
        <fullName evidence="1">Uncharacterized protein</fullName>
    </submittedName>
</protein>
<evidence type="ECO:0000313" key="1">
    <source>
        <dbReference type="EMBL" id="MPM47528.1"/>
    </source>
</evidence>
<gene>
    <name evidence="1" type="ORF">SDC9_94239</name>
</gene>
<reference evidence="1" key="1">
    <citation type="submission" date="2019-08" db="EMBL/GenBank/DDBJ databases">
        <authorList>
            <person name="Kucharzyk K."/>
            <person name="Murdoch R.W."/>
            <person name="Higgins S."/>
            <person name="Loffler F."/>
        </authorList>
    </citation>
    <scope>NUCLEOTIDE SEQUENCE</scope>
</reference>
<sequence>MCFFISKEATSFIRLRQYRVKPQFSACLGQRILEACVTSCRLLPSGRDEIIVHSWKKSGITNVPTGDR</sequence>